<gene>
    <name evidence="1" type="ORF">THIOM_004133</name>
</gene>
<protein>
    <submittedName>
        <fullName evidence="1">Uncharacterized protein</fullName>
    </submittedName>
</protein>
<sequence length="51" mass="5890">MFRHKHINVDVSPSVPHIHFYGLTLNTTEIKVVHNLDECIVQVRHSIISLT</sequence>
<dbReference type="AlphaFoldDB" id="A0A176RWU9"/>
<dbReference type="Proteomes" id="UP000076962">
    <property type="component" value="Unassembled WGS sequence"/>
</dbReference>
<organism evidence="1 2">
    <name type="scientific">Candidatus Thiomargarita nelsonii</name>
    <dbReference type="NCBI Taxonomy" id="1003181"/>
    <lineage>
        <taxon>Bacteria</taxon>
        <taxon>Pseudomonadati</taxon>
        <taxon>Pseudomonadota</taxon>
        <taxon>Gammaproteobacteria</taxon>
        <taxon>Thiotrichales</taxon>
        <taxon>Thiotrichaceae</taxon>
        <taxon>Thiomargarita</taxon>
    </lineage>
</organism>
<proteinExistence type="predicted"/>
<evidence type="ECO:0000313" key="1">
    <source>
        <dbReference type="EMBL" id="OAD20187.1"/>
    </source>
</evidence>
<accession>A0A176RWU9</accession>
<comment type="caution">
    <text evidence="1">The sequence shown here is derived from an EMBL/GenBank/DDBJ whole genome shotgun (WGS) entry which is preliminary data.</text>
</comment>
<dbReference type="EMBL" id="LUTY01002524">
    <property type="protein sequence ID" value="OAD20187.1"/>
    <property type="molecule type" value="Genomic_DNA"/>
</dbReference>
<keyword evidence="2" id="KW-1185">Reference proteome</keyword>
<evidence type="ECO:0000313" key="2">
    <source>
        <dbReference type="Proteomes" id="UP000076962"/>
    </source>
</evidence>
<reference evidence="1 2" key="1">
    <citation type="submission" date="2016-05" db="EMBL/GenBank/DDBJ databases">
        <title>Single-cell genome of chain-forming Candidatus Thiomargarita nelsonii and comparison to other large sulfur-oxidizing bacteria.</title>
        <authorList>
            <person name="Winkel M."/>
            <person name="Salman V."/>
            <person name="Woyke T."/>
            <person name="Schulz-Vogt H."/>
            <person name="Richter M."/>
            <person name="Flood B."/>
            <person name="Bailey J."/>
            <person name="Amann R."/>
            <person name="Mussmann M."/>
        </authorList>
    </citation>
    <scope>NUCLEOTIDE SEQUENCE [LARGE SCALE GENOMIC DNA]</scope>
    <source>
        <strain evidence="1 2">THI036</strain>
    </source>
</reference>
<name>A0A176RWU9_9GAMM</name>